<dbReference type="InterPro" id="IPR011335">
    <property type="entry name" value="Restrct_endonuc-II-like"/>
</dbReference>
<keyword evidence="2" id="KW-0378">Hydrolase</keyword>
<sequence length="284" mass="31348">MTPLQRHVEELGGLIKTAELHAYGLSRDGIAAAVAQQEIERRRQAWYSNPWLPLLQKKAARIGGQLTCSSAARALGLWEPRFATVHVAVAPDARALRSPDRYRDRLAEGQAVVHWTGIDPRGTRTLVSVATCVRQIARCESAVVALIVAESALQRGLISRADFAMLVGELPRHVRRILEQASDRSESASETVFAHRMAQAGVVVRQQVVIPGVGRVDALIGDRLVVELDSWAHHRNAAADRERDARLSALGYRVLRFMYSQVMEEWPLVQAAVLAALSRGDHLL</sequence>
<dbReference type="EMBL" id="JBHUEA010000014">
    <property type="protein sequence ID" value="MFD1721907.1"/>
    <property type="molecule type" value="Genomic_DNA"/>
</dbReference>
<dbReference type="SUPFAM" id="SSF52980">
    <property type="entry name" value="Restriction endonuclease-like"/>
    <property type="match status" value="1"/>
</dbReference>
<evidence type="ECO:0000313" key="3">
    <source>
        <dbReference type="Proteomes" id="UP001597347"/>
    </source>
</evidence>
<dbReference type="InterPro" id="IPR007569">
    <property type="entry name" value="DUF559"/>
</dbReference>
<protein>
    <submittedName>
        <fullName evidence="2">Endonuclease domain-containing protein</fullName>
    </submittedName>
</protein>
<feature type="domain" description="DUF559" evidence="1">
    <location>
        <begin position="220"/>
        <end position="277"/>
    </location>
</feature>
<dbReference type="Proteomes" id="UP001597347">
    <property type="component" value="Unassembled WGS sequence"/>
</dbReference>
<dbReference type="RefSeq" id="WP_377934559.1">
    <property type="nucleotide sequence ID" value="NZ_JBHUEA010000014.1"/>
</dbReference>
<dbReference type="Gene3D" id="3.40.960.10">
    <property type="entry name" value="VSR Endonuclease"/>
    <property type="match status" value="1"/>
</dbReference>
<evidence type="ECO:0000313" key="2">
    <source>
        <dbReference type="EMBL" id="MFD1721907.1"/>
    </source>
</evidence>
<dbReference type="Pfam" id="PF04480">
    <property type="entry name" value="DUF559"/>
    <property type="match status" value="1"/>
</dbReference>
<accession>A0ABW4LF65</accession>
<keyword evidence="2" id="KW-0540">Nuclease</keyword>
<keyword evidence="2" id="KW-0255">Endonuclease</keyword>
<reference evidence="3" key="1">
    <citation type="journal article" date="2019" name="Int. J. Syst. Evol. Microbiol.">
        <title>The Global Catalogue of Microorganisms (GCM) 10K type strain sequencing project: providing services to taxonomists for standard genome sequencing and annotation.</title>
        <authorList>
            <consortium name="The Broad Institute Genomics Platform"/>
            <consortium name="The Broad Institute Genome Sequencing Center for Infectious Disease"/>
            <person name="Wu L."/>
            <person name="Ma J."/>
        </authorList>
    </citation>
    <scope>NUCLEOTIDE SEQUENCE [LARGE SCALE GENOMIC DNA]</scope>
    <source>
        <strain evidence="3">CGMCC 1.12471</strain>
    </source>
</reference>
<dbReference type="GO" id="GO:0004519">
    <property type="term" value="F:endonuclease activity"/>
    <property type="evidence" value="ECO:0007669"/>
    <property type="project" value="UniProtKB-KW"/>
</dbReference>
<proteinExistence type="predicted"/>
<keyword evidence="3" id="KW-1185">Reference proteome</keyword>
<name>A0ABW4LF65_9MICO</name>
<comment type="caution">
    <text evidence="2">The sequence shown here is derived from an EMBL/GenBank/DDBJ whole genome shotgun (WGS) entry which is preliminary data.</text>
</comment>
<evidence type="ECO:0000259" key="1">
    <source>
        <dbReference type="Pfam" id="PF04480"/>
    </source>
</evidence>
<organism evidence="2 3">
    <name type="scientific">Amnibacterium endophyticum</name>
    <dbReference type="NCBI Taxonomy" id="2109337"/>
    <lineage>
        <taxon>Bacteria</taxon>
        <taxon>Bacillati</taxon>
        <taxon>Actinomycetota</taxon>
        <taxon>Actinomycetes</taxon>
        <taxon>Micrococcales</taxon>
        <taxon>Microbacteriaceae</taxon>
        <taxon>Amnibacterium</taxon>
    </lineage>
</organism>
<gene>
    <name evidence="2" type="ORF">ACFSBI_10115</name>
</gene>